<keyword evidence="4 6" id="KW-0378">Hydrolase</keyword>
<evidence type="ECO:0000256" key="6">
    <source>
        <dbReference type="HAMAP-Rule" id="MF_00313"/>
    </source>
</evidence>
<comment type="subunit">
    <text evidence="2 6">Homotetramer.</text>
</comment>
<feature type="binding site" evidence="6">
    <location>
        <position position="240"/>
    </location>
    <ligand>
        <name>substrate</name>
    </ligand>
</feature>
<keyword evidence="8" id="KW-1185">Reference proteome</keyword>
<feature type="binding site" evidence="6">
    <location>
        <position position="188"/>
    </location>
    <ligand>
        <name>substrate</name>
    </ligand>
</feature>
<sequence length="304" mass="33971">MDYQRILEEIADEVKPLLKNGVVANYIPELAKIQQDKFGMYLLTLDQEPYAVGDYDEKFSIQSISKVFMLAMAVGKCKEKVYRRVDVEPSGDPFNSLVQLEYEEGIPRNPFINSGALVVTDMLISNLSDPRGEFLEYVNKLTGQDDIRYNEKVAASEKLLGFKNAAMVNLMKSYGNIHNDIEEVLDLYFDFCSIEMTCHELAKAFRVFANHGKGVIDSHRYLTKSQFKRIAAIMLTCGFYDEAGEFAFRVGLPGKSGVGGGIAAILPNEYSIVVWSPGLNRKGNSLAGMKALELFTTKTTSSIF</sequence>
<name>A0A974WLA2_9BACT</name>
<dbReference type="NCBIfam" id="TIGR03814">
    <property type="entry name" value="Gln_ase"/>
    <property type="match status" value="1"/>
</dbReference>
<dbReference type="EMBL" id="CP070608">
    <property type="protein sequence ID" value="QSE97458.1"/>
    <property type="molecule type" value="Genomic_DNA"/>
</dbReference>
<dbReference type="RefSeq" id="WP_205721969.1">
    <property type="nucleotide sequence ID" value="NZ_CP070608.1"/>
</dbReference>
<dbReference type="Pfam" id="PF04960">
    <property type="entry name" value="Glutaminase"/>
    <property type="match status" value="1"/>
</dbReference>
<dbReference type="InterPro" id="IPR015868">
    <property type="entry name" value="Glutaminase"/>
</dbReference>
<feature type="binding site" evidence="6">
    <location>
        <position position="113"/>
    </location>
    <ligand>
        <name>substrate</name>
    </ligand>
</feature>
<reference evidence="7" key="1">
    <citation type="submission" date="2021-02" db="EMBL/GenBank/DDBJ databases">
        <title>Fulvivirga sp. S481 isolated from sea water.</title>
        <authorList>
            <person name="Bae S.S."/>
            <person name="Baek K."/>
        </authorList>
    </citation>
    <scope>NUCLEOTIDE SEQUENCE</scope>
    <source>
        <strain evidence="7">S481</strain>
    </source>
</reference>
<feature type="binding site" evidence="6">
    <location>
        <position position="63"/>
    </location>
    <ligand>
        <name>substrate</name>
    </ligand>
</feature>
<dbReference type="Gene3D" id="3.40.710.10">
    <property type="entry name" value="DD-peptidase/beta-lactamase superfamily"/>
    <property type="match status" value="1"/>
</dbReference>
<dbReference type="EC" id="3.5.1.2" evidence="3 6"/>
<evidence type="ECO:0000256" key="5">
    <source>
        <dbReference type="ARBA" id="ARBA00049534"/>
    </source>
</evidence>
<dbReference type="InterPro" id="IPR012338">
    <property type="entry name" value="Beta-lactam/transpept-like"/>
</dbReference>
<dbReference type="NCBIfam" id="NF002133">
    <property type="entry name" value="PRK00971.1-2"/>
    <property type="match status" value="1"/>
</dbReference>
<feature type="binding site" evidence="6">
    <location>
        <position position="258"/>
    </location>
    <ligand>
        <name>substrate</name>
    </ligand>
</feature>
<feature type="binding site" evidence="6">
    <location>
        <position position="157"/>
    </location>
    <ligand>
        <name>substrate</name>
    </ligand>
</feature>
<dbReference type="KEGG" id="fuv:JR347_18055"/>
<dbReference type="GO" id="GO:0004359">
    <property type="term" value="F:glutaminase activity"/>
    <property type="evidence" value="ECO:0007669"/>
    <property type="project" value="UniProtKB-UniRule"/>
</dbReference>
<keyword evidence="6" id="KW-0007">Acetylation</keyword>
<dbReference type="GO" id="GO:0006537">
    <property type="term" value="P:glutamate biosynthetic process"/>
    <property type="evidence" value="ECO:0007669"/>
    <property type="project" value="TreeGrafter"/>
</dbReference>
<evidence type="ECO:0000256" key="4">
    <source>
        <dbReference type="ARBA" id="ARBA00022801"/>
    </source>
</evidence>
<gene>
    <name evidence="6" type="primary">glsA</name>
    <name evidence="7" type="ORF">JR347_18055</name>
</gene>
<proteinExistence type="inferred from homology"/>
<comment type="similarity">
    <text evidence="1 6">Belongs to the glutaminase family.</text>
</comment>
<dbReference type="PANTHER" id="PTHR12544:SF29">
    <property type="entry name" value="GLUTAMINASE"/>
    <property type="match status" value="1"/>
</dbReference>
<dbReference type="PANTHER" id="PTHR12544">
    <property type="entry name" value="GLUTAMINASE"/>
    <property type="match status" value="1"/>
</dbReference>
<organism evidence="7 8">
    <name type="scientific">Fulvivirga lutea</name>
    <dbReference type="NCBI Taxonomy" id="2810512"/>
    <lineage>
        <taxon>Bacteria</taxon>
        <taxon>Pseudomonadati</taxon>
        <taxon>Bacteroidota</taxon>
        <taxon>Cytophagia</taxon>
        <taxon>Cytophagales</taxon>
        <taxon>Fulvivirgaceae</taxon>
        <taxon>Fulvivirga</taxon>
    </lineage>
</organism>
<dbReference type="SUPFAM" id="SSF56601">
    <property type="entry name" value="beta-lactamase/transpeptidase-like"/>
    <property type="match status" value="1"/>
</dbReference>
<evidence type="ECO:0000313" key="8">
    <source>
        <dbReference type="Proteomes" id="UP000662783"/>
    </source>
</evidence>
<accession>A0A974WLA2</accession>
<dbReference type="HAMAP" id="MF_00313">
    <property type="entry name" value="Glutaminase"/>
    <property type="match status" value="1"/>
</dbReference>
<dbReference type="NCBIfam" id="NF002132">
    <property type="entry name" value="PRK00971.1-1"/>
    <property type="match status" value="1"/>
</dbReference>
<dbReference type="GO" id="GO:0006543">
    <property type="term" value="P:L-glutamine catabolic process"/>
    <property type="evidence" value="ECO:0007669"/>
    <property type="project" value="TreeGrafter"/>
</dbReference>
<evidence type="ECO:0000256" key="2">
    <source>
        <dbReference type="ARBA" id="ARBA00011881"/>
    </source>
</evidence>
<feature type="binding site" evidence="6">
    <location>
        <position position="164"/>
    </location>
    <ligand>
        <name>substrate</name>
    </ligand>
</feature>
<dbReference type="AlphaFoldDB" id="A0A974WLA2"/>
<evidence type="ECO:0000256" key="3">
    <source>
        <dbReference type="ARBA" id="ARBA00012918"/>
    </source>
</evidence>
<evidence type="ECO:0000313" key="7">
    <source>
        <dbReference type="EMBL" id="QSE97458.1"/>
    </source>
</evidence>
<protein>
    <recommendedName>
        <fullName evidence="3 6">Glutaminase</fullName>
        <ecNumber evidence="3 6">3.5.1.2</ecNumber>
    </recommendedName>
</protein>
<dbReference type="FunFam" id="3.40.710.10:FF:000005">
    <property type="entry name" value="Glutaminase"/>
    <property type="match status" value="1"/>
</dbReference>
<evidence type="ECO:0000256" key="1">
    <source>
        <dbReference type="ARBA" id="ARBA00011076"/>
    </source>
</evidence>
<dbReference type="Proteomes" id="UP000662783">
    <property type="component" value="Chromosome"/>
</dbReference>
<comment type="catalytic activity">
    <reaction evidence="5 6">
        <text>L-glutamine + H2O = L-glutamate + NH4(+)</text>
        <dbReference type="Rhea" id="RHEA:15889"/>
        <dbReference type="ChEBI" id="CHEBI:15377"/>
        <dbReference type="ChEBI" id="CHEBI:28938"/>
        <dbReference type="ChEBI" id="CHEBI:29985"/>
        <dbReference type="ChEBI" id="CHEBI:58359"/>
        <dbReference type="EC" id="3.5.1.2"/>
    </reaction>
</comment>